<name>A0A0H7CJD0_VIBCL</name>
<comment type="caution">
    <text evidence="1">The sequence shown here is derived from an EMBL/GenBank/DDBJ whole genome shotgun (WGS) entry which is preliminary data.</text>
</comment>
<organism evidence="1 2">
    <name type="scientific">Vibrio cholerae</name>
    <dbReference type="NCBI Taxonomy" id="666"/>
    <lineage>
        <taxon>Bacteria</taxon>
        <taxon>Pseudomonadati</taxon>
        <taxon>Pseudomonadota</taxon>
        <taxon>Gammaproteobacteria</taxon>
        <taxon>Vibrionales</taxon>
        <taxon>Vibrionaceae</taxon>
        <taxon>Vibrio</taxon>
    </lineage>
</organism>
<dbReference type="EMBL" id="QZRB01000026">
    <property type="protein sequence ID" value="MVD24996.1"/>
    <property type="molecule type" value="Genomic_DNA"/>
</dbReference>
<dbReference type="AlphaFoldDB" id="A0A0H7CJD0"/>
<proteinExistence type="predicted"/>
<dbReference type="Proteomes" id="UP000471242">
    <property type="component" value="Unassembled WGS sequence"/>
</dbReference>
<sequence>MGGSHTVFEAIMENAIQWRTSQSHKKQAIGFAILIALDILTVNCIKRQVTHEAVNPSPTRSV</sequence>
<reference evidence="1 2" key="1">
    <citation type="submission" date="2018-09" db="EMBL/GenBank/DDBJ databases">
        <title>Genomic epidemiology reveals two lineages of Vibrio cholerae that can cause global cholera epidemics despite absence of cholera toxin gene.</title>
        <authorList>
            <person name="Wang H."/>
            <person name="Zen W."/>
            <person name="Yu H."/>
            <person name="Zhang W."/>
            <person name="Pan J."/>
            <person name="Yang C."/>
            <person name="Cui Y."/>
        </authorList>
    </citation>
    <scope>NUCLEOTIDE SEQUENCE [LARGE SCALE GENOMIC DNA]</scope>
    <source>
        <strain evidence="1 2">00-1_S85</strain>
    </source>
</reference>
<gene>
    <name evidence="1" type="ORF">D6U24_16745</name>
</gene>
<evidence type="ECO:0000313" key="1">
    <source>
        <dbReference type="EMBL" id="MVD24996.1"/>
    </source>
</evidence>
<evidence type="ECO:0000313" key="2">
    <source>
        <dbReference type="Proteomes" id="UP000471242"/>
    </source>
</evidence>
<protein>
    <submittedName>
        <fullName evidence="1">SOS-response transcriptional repressor</fullName>
    </submittedName>
</protein>
<accession>A0A0H7CJD0</accession>